<dbReference type="GO" id="GO:0016301">
    <property type="term" value="F:kinase activity"/>
    <property type="evidence" value="ECO:0007669"/>
    <property type="project" value="UniProtKB-KW"/>
</dbReference>
<dbReference type="AlphaFoldDB" id="A0A7W7GYC3"/>
<reference evidence="1 2" key="1">
    <citation type="submission" date="2020-08" db="EMBL/GenBank/DDBJ databases">
        <title>Sequencing the genomes of 1000 actinobacteria strains.</title>
        <authorList>
            <person name="Klenk H.-P."/>
        </authorList>
    </citation>
    <scope>NUCLEOTIDE SEQUENCE [LARGE SCALE GENOMIC DNA]</scope>
    <source>
        <strain evidence="1 2">DSM 45809</strain>
    </source>
</reference>
<keyword evidence="1" id="KW-0418">Kinase</keyword>
<keyword evidence="1" id="KW-0808">Transferase</keyword>
<evidence type="ECO:0000313" key="1">
    <source>
        <dbReference type="EMBL" id="MBB4740600.1"/>
    </source>
</evidence>
<name>A0A7W7GYC3_9ACTN</name>
<dbReference type="InterPro" id="IPR027417">
    <property type="entry name" value="P-loop_NTPase"/>
</dbReference>
<keyword evidence="2" id="KW-1185">Reference proteome</keyword>
<proteinExistence type="predicted"/>
<dbReference type="EMBL" id="JACHNB010000001">
    <property type="protein sequence ID" value="MBB4740600.1"/>
    <property type="molecule type" value="Genomic_DNA"/>
</dbReference>
<evidence type="ECO:0000313" key="2">
    <source>
        <dbReference type="Proteomes" id="UP000546162"/>
    </source>
</evidence>
<dbReference type="Gene3D" id="3.40.50.300">
    <property type="entry name" value="P-loop containing nucleotide triphosphate hydrolases"/>
    <property type="match status" value="2"/>
</dbReference>
<dbReference type="RefSeq" id="WP_185041177.1">
    <property type="nucleotide sequence ID" value="NZ_BAABFG010000005.1"/>
</dbReference>
<dbReference type="PANTHER" id="PTHR10285">
    <property type="entry name" value="URIDINE KINASE"/>
    <property type="match status" value="1"/>
</dbReference>
<dbReference type="Pfam" id="PF03308">
    <property type="entry name" value="MeaB"/>
    <property type="match status" value="1"/>
</dbReference>
<dbReference type="SUPFAM" id="SSF52540">
    <property type="entry name" value="P-loop containing nucleoside triphosphate hydrolases"/>
    <property type="match status" value="1"/>
</dbReference>
<dbReference type="NCBIfam" id="NF006743">
    <property type="entry name" value="PRK09270.1-2"/>
    <property type="match status" value="1"/>
</dbReference>
<accession>A0A7W7GYC3</accession>
<gene>
    <name evidence="1" type="ORF">BJY16_004059</name>
</gene>
<protein>
    <submittedName>
        <fullName evidence="1">Pantothenate kinase</fullName>
    </submittedName>
</protein>
<comment type="caution">
    <text evidence="1">The sequence shown here is derived from an EMBL/GenBank/DDBJ whole genome shotgun (WGS) entry which is preliminary data.</text>
</comment>
<dbReference type="Proteomes" id="UP000546162">
    <property type="component" value="Unassembled WGS sequence"/>
</dbReference>
<sequence length="212" mass="23061">MAEVVRDRESLLARIIPLGGDRRLIGIAGPPGAGKSTLAGWLEARVAERCGAEPQRVAQVPMDGFHLRTAVLAERGLRDRKGAPETFDRDGFADLLCRARTATGEITAPAYSRELHEPVPDAHRIPASVRLIISEGNYLLLPDDGWARAGECLDEIWYLDVSWAVTRQRLIDRQIAGGRTPEAAAAWVDGNDKRNTELVAAAAGRATVILRP</sequence>
<organism evidence="1 2">
    <name type="scientific">Actinoplanes octamycinicus</name>
    <dbReference type="NCBI Taxonomy" id="135948"/>
    <lineage>
        <taxon>Bacteria</taxon>
        <taxon>Bacillati</taxon>
        <taxon>Actinomycetota</taxon>
        <taxon>Actinomycetes</taxon>
        <taxon>Micromonosporales</taxon>
        <taxon>Micromonosporaceae</taxon>
        <taxon>Actinoplanes</taxon>
    </lineage>
</organism>